<dbReference type="InterPro" id="IPR036278">
    <property type="entry name" value="Sialidase_sf"/>
</dbReference>
<gene>
    <name evidence="1" type="ORF">ENT96_00695</name>
</gene>
<evidence type="ECO:0008006" key="2">
    <source>
        <dbReference type="Google" id="ProtNLM"/>
    </source>
</evidence>
<accession>A0A7V4ABK0</accession>
<reference evidence="1" key="1">
    <citation type="journal article" date="2020" name="mSystems">
        <title>Genome- and Community-Level Interaction Insights into Carbon Utilization and Element Cycling Functions of Hydrothermarchaeota in Hydrothermal Sediment.</title>
        <authorList>
            <person name="Zhou Z."/>
            <person name="Liu Y."/>
            <person name="Xu W."/>
            <person name="Pan J."/>
            <person name="Luo Z.H."/>
            <person name="Li M."/>
        </authorList>
    </citation>
    <scope>NUCLEOTIDE SEQUENCE [LARGE SCALE GENOMIC DNA]</scope>
    <source>
        <strain evidence="1">SpSt-626</strain>
    </source>
</reference>
<name>A0A7V4ABK0_UNCW3</name>
<sequence>MKYIKYLMVSVILTEINSLSAKSPLYPDNPIKGPWLYEVQNQIPEEEIVSHGNAIQDNSIPDISAIISVPRIERKEENGNSGGEIEWGTDKLVRSGSYNLRWISLSHSSDMTNKPNYVAVLRYVTGSDYDTIFHYYSTDGINWTSWLPIWYPDGDEIWQVEVLVGRGTNPWIYTFVRSTVSGTPNDGALILRRWRADGSTGDWIWIATPGDSIGRFAVDMDENEVLYVAYLKQAGATTWNLYATRSTDQGLTWETPIWVSSGNRKDPEIAIGKGNYFYISYVVDDSIVRIGRNTNGLSGTWNFANVETDGDGEYMTSIAASRQQTPPNQTAWCLYRHYHSNTNMYDIHYAYTTDGGSNWTYGVWPPMNYAYGDVRYPWIETAFDYPYNVCVALGTTYQSFDSIITVWANAGAPNSWQDRAVINEHDATGEMPNKIALNIVLGGTTVFYRQYGSGNVWFDWWWNVGIKEIVKNVPSSYSIFSKNGYAILKFNLPYGKNLKIDIYSSSGRDINRIERYFSAGNHTLKIDLPGKGVYFFKLPDRTEKVINIK</sequence>
<comment type="caution">
    <text evidence="1">The sequence shown here is derived from an EMBL/GenBank/DDBJ whole genome shotgun (WGS) entry which is preliminary data.</text>
</comment>
<proteinExistence type="predicted"/>
<dbReference type="AlphaFoldDB" id="A0A7V4ABK0"/>
<evidence type="ECO:0000313" key="1">
    <source>
        <dbReference type="EMBL" id="HGM97555.1"/>
    </source>
</evidence>
<dbReference type="EMBL" id="DTAR01000061">
    <property type="protein sequence ID" value="HGM97555.1"/>
    <property type="molecule type" value="Genomic_DNA"/>
</dbReference>
<dbReference type="SUPFAM" id="SSF50939">
    <property type="entry name" value="Sialidases"/>
    <property type="match status" value="1"/>
</dbReference>
<protein>
    <recommendedName>
        <fullName evidence="2">T9SS type A sorting domain-containing protein</fullName>
    </recommendedName>
</protein>
<organism evidence="1">
    <name type="scientific">candidate division WOR-3 bacterium</name>
    <dbReference type="NCBI Taxonomy" id="2052148"/>
    <lineage>
        <taxon>Bacteria</taxon>
        <taxon>Bacteria division WOR-3</taxon>
    </lineage>
</organism>